<dbReference type="InterPro" id="IPR005123">
    <property type="entry name" value="Oxoglu/Fe-dep_dioxygenase_dom"/>
</dbReference>
<keyword evidence="4 5" id="KW-0408">Iron</keyword>
<feature type="domain" description="Fe2OG dioxygenase" evidence="6">
    <location>
        <begin position="118"/>
        <end position="221"/>
    </location>
</feature>
<keyword evidence="1 5" id="KW-0479">Metal-binding</keyword>
<keyword evidence="2" id="KW-0223">Dioxygenase</keyword>
<dbReference type="SUPFAM" id="SSF51197">
    <property type="entry name" value="Clavaminate synthase-like"/>
    <property type="match status" value="1"/>
</dbReference>
<evidence type="ECO:0000313" key="7">
    <source>
        <dbReference type="EMBL" id="SJN22821.1"/>
    </source>
</evidence>
<accession>A0A1R4ISC8</accession>
<dbReference type="Pfam" id="PF13532">
    <property type="entry name" value="2OG-FeII_Oxy_2"/>
    <property type="match status" value="1"/>
</dbReference>
<comment type="cofactor">
    <cofactor evidence="5">
        <name>Fe(2+)</name>
        <dbReference type="ChEBI" id="CHEBI:29033"/>
    </cofactor>
    <text evidence="5">Binds 1 Fe(2+) ion per subunit.</text>
</comment>
<dbReference type="GO" id="GO:0005737">
    <property type="term" value="C:cytoplasm"/>
    <property type="evidence" value="ECO:0007669"/>
    <property type="project" value="TreeGrafter"/>
</dbReference>
<reference evidence="7 8" key="1">
    <citation type="submission" date="2017-02" db="EMBL/GenBank/DDBJ databases">
        <authorList>
            <person name="Peterson S.W."/>
        </authorList>
    </citation>
    <scope>NUCLEOTIDE SEQUENCE [LARGE SCALE GENOMIC DNA]</scope>
    <source>
        <strain evidence="7 8">LSP_Lj1</strain>
    </source>
</reference>
<dbReference type="InterPro" id="IPR004574">
    <property type="entry name" value="Alkb"/>
</dbReference>
<evidence type="ECO:0000256" key="1">
    <source>
        <dbReference type="ARBA" id="ARBA00022723"/>
    </source>
</evidence>
<evidence type="ECO:0000256" key="3">
    <source>
        <dbReference type="ARBA" id="ARBA00023002"/>
    </source>
</evidence>
<proteinExistence type="predicted"/>
<evidence type="ECO:0000256" key="4">
    <source>
        <dbReference type="ARBA" id="ARBA00023004"/>
    </source>
</evidence>
<dbReference type="GO" id="GO:0035513">
    <property type="term" value="P:oxidative RNA demethylation"/>
    <property type="evidence" value="ECO:0007669"/>
    <property type="project" value="TreeGrafter"/>
</dbReference>
<feature type="binding site" evidence="5">
    <location>
        <position position="138"/>
    </location>
    <ligand>
        <name>Fe cation</name>
        <dbReference type="ChEBI" id="CHEBI:24875"/>
        <note>catalytic</note>
    </ligand>
</feature>
<feature type="binding site" evidence="5">
    <location>
        <position position="192"/>
    </location>
    <ligand>
        <name>Fe cation</name>
        <dbReference type="ChEBI" id="CHEBI:24875"/>
        <note>catalytic</note>
    </ligand>
</feature>
<feature type="binding site" evidence="5">
    <location>
        <position position="136"/>
    </location>
    <ligand>
        <name>Fe cation</name>
        <dbReference type="ChEBI" id="CHEBI:24875"/>
        <note>catalytic</note>
    </ligand>
</feature>
<dbReference type="PROSITE" id="PS51471">
    <property type="entry name" value="FE2OG_OXY"/>
    <property type="match status" value="1"/>
</dbReference>
<dbReference type="STRING" id="1255658.FM114_03535"/>
<evidence type="ECO:0000256" key="2">
    <source>
        <dbReference type="ARBA" id="ARBA00022964"/>
    </source>
</evidence>
<dbReference type="AlphaFoldDB" id="A0A1R4ISC8"/>
<dbReference type="GO" id="GO:0008198">
    <property type="term" value="F:ferrous iron binding"/>
    <property type="evidence" value="ECO:0007669"/>
    <property type="project" value="TreeGrafter"/>
</dbReference>
<evidence type="ECO:0000259" key="6">
    <source>
        <dbReference type="PROSITE" id="PS51471"/>
    </source>
</evidence>
<dbReference type="GO" id="GO:0035515">
    <property type="term" value="F:oxidative RNA demethylase activity"/>
    <property type="evidence" value="ECO:0007669"/>
    <property type="project" value="TreeGrafter"/>
</dbReference>
<name>A0A1R4ISC8_9ACTN</name>
<evidence type="ECO:0000256" key="5">
    <source>
        <dbReference type="PIRSR" id="PIRSR604574-2"/>
    </source>
</evidence>
<protein>
    <submittedName>
        <fullName evidence="7">Alkylated DNA repair protein AlkB</fullName>
    </submittedName>
</protein>
<gene>
    <name evidence="7" type="ORF">FM114_03535</name>
</gene>
<sequence length="223" mass="24962">MMSMDPLFDEAPRPAVELPAGAHHLPGFLPLEEQRWLVERFHEWGRGPVPPRYPLIGGYPMSVQSVCLGWHWNPGRLTRRAVDQNGELVPPVPDWMVRLGHRALLRATGDDEAARSYVPDCALVNWYEPSARMGMHQDKEERDPAPVVSFSIGDSCRFRFGNTETRNKPYMDLELRSGDLFVFGGPSRLAFHGVTRIMPDTAPAGLGLPPGRINITLRVSGLD</sequence>
<dbReference type="EMBL" id="FUKQ01000011">
    <property type="protein sequence ID" value="SJN22821.1"/>
    <property type="molecule type" value="Genomic_DNA"/>
</dbReference>
<dbReference type="Proteomes" id="UP000188342">
    <property type="component" value="Unassembled WGS sequence"/>
</dbReference>
<keyword evidence="3" id="KW-0560">Oxidoreductase</keyword>
<organism evidence="7 8">
    <name type="scientific">Luteococcus japonicus LSP_Lj1</name>
    <dbReference type="NCBI Taxonomy" id="1255658"/>
    <lineage>
        <taxon>Bacteria</taxon>
        <taxon>Bacillati</taxon>
        <taxon>Actinomycetota</taxon>
        <taxon>Actinomycetes</taxon>
        <taxon>Propionibacteriales</taxon>
        <taxon>Propionibacteriaceae</taxon>
        <taxon>Luteococcus</taxon>
    </lineage>
</organism>
<dbReference type="InterPro" id="IPR037151">
    <property type="entry name" value="AlkB-like_sf"/>
</dbReference>
<dbReference type="PANTHER" id="PTHR16557">
    <property type="entry name" value="ALKYLATED DNA REPAIR PROTEIN ALKB-RELATED"/>
    <property type="match status" value="1"/>
</dbReference>
<dbReference type="Gene3D" id="2.60.120.590">
    <property type="entry name" value="Alpha-ketoglutarate-dependent dioxygenase AlkB-like"/>
    <property type="match status" value="1"/>
</dbReference>
<dbReference type="PANTHER" id="PTHR16557:SF2">
    <property type="entry name" value="NUCLEIC ACID DIOXYGENASE ALKBH1"/>
    <property type="match status" value="1"/>
</dbReference>
<dbReference type="GO" id="GO:0035516">
    <property type="term" value="F:broad specificity oxidative DNA demethylase activity"/>
    <property type="evidence" value="ECO:0007669"/>
    <property type="project" value="TreeGrafter"/>
</dbReference>
<dbReference type="InterPro" id="IPR027450">
    <property type="entry name" value="AlkB-like"/>
</dbReference>
<evidence type="ECO:0000313" key="8">
    <source>
        <dbReference type="Proteomes" id="UP000188342"/>
    </source>
</evidence>
<keyword evidence="8" id="KW-1185">Reference proteome</keyword>